<dbReference type="Proteomes" id="UP001183615">
    <property type="component" value="Unassembled WGS sequence"/>
</dbReference>
<feature type="transmembrane region" description="Helical" evidence="2">
    <location>
        <begin position="130"/>
        <end position="149"/>
    </location>
</feature>
<feature type="transmembrane region" description="Helical" evidence="2">
    <location>
        <begin position="188"/>
        <end position="208"/>
    </location>
</feature>
<evidence type="ECO:0000256" key="1">
    <source>
        <dbReference type="SAM" id="MobiDB-lite"/>
    </source>
</evidence>
<comment type="caution">
    <text evidence="3">The sequence shown here is derived from an EMBL/GenBank/DDBJ whole genome shotgun (WGS) entry which is preliminary data.</text>
</comment>
<evidence type="ECO:0008006" key="5">
    <source>
        <dbReference type="Google" id="ProtNLM"/>
    </source>
</evidence>
<proteinExistence type="predicted"/>
<keyword evidence="4" id="KW-1185">Reference proteome</keyword>
<evidence type="ECO:0000256" key="2">
    <source>
        <dbReference type="SAM" id="Phobius"/>
    </source>
</evidence>
<evidence type="ECO:0000313" key="3">
    <source>
        <dbReference type="EMBL" id="MDT0444816.1"/>
    </source>
</evidence>
<feature type="transmembrane region" description="Helical" evidence="2">
    <location>
        <begin position="155"/>
        <end position="176"/>
    </location>
</feature>
<feature type="compositionally biased region" description="Pro residues" evidence="1">
    <location>
        <begin position="102"/>
        <end position="115"/>
    </location>
</feature>
<accession>A0ABU2S764</accession>
<dbReference type="RefSeq" id="WP_311619070.1">
    <property type="nucleotide sequence ID" value="NZ_JAVREV010000011.1"/>
</dbReference>
<reference evidence="4" key="1">
    <citation type="submission" date="2023-07" db="EMBL/GenBank/DDBJ databases">
        <title>30 novel species of actinomycetes from the DSMZ collection.</title>
        <authorList>
            <person name="Nouioui I."/>
        </authorList>
    </citation>
    <scope>NUCLEOTIDE SEQUENCE [LARGE SCALE GENOMIC DNA]</scope>
    <source>
        <strain evidence="4">DSM 41886</strain>
    </source>
</reference>
<keyword evidence="2" id="KW-0472">Membrane</keyword>
<keyword evidence="2" id="KW-0812">Transmembrane</keyword>
<gene>
    <name evidence="3" type="ORF">RM779_19740</name>
</gene>
<keyword evidence="2" id="KW-1133">Transmembrane helix</keyword>
<evidence type="ECO:0000313" key="4">
    <source>
        <dbReference type="Proteomes" id="UP001183615"/>
    </source>
</evidence>
<name>A0ABU2S764_9ACTN</name>
<feature type="region of interest" description="Disordered" evidence="1">
    <location>
        <begin position="89"/>
        <end position="117"/>
    </location>
</feature>
<organism evidence="3 4">
    <name type="scientific">Streptomyces johnsoniae</name>
    <dbReference type="NCBI Taxonomy" id="3075532"/>
    <lineage>
        <taxon>Bacteria</taxon>
        <taxon>Bacillati</taxon>
        <taxon>Actinomycetota</taxon>
        <taxon>Actinomycetes</taxon>
        <taxon>Kitasatosporales</taxon>
        <taxon>Streptomycetaceae</taxon>
        <taxon>Streptomyces</taxon>
    </lineage>
</organism>
<feature type="compositionally biased region" description="Low complexity" evidence="1">
    <location>
        <begin position="91"/>
        <end position="101"/>
    </location>
</feature>
<dbReference type="EMBL" id="JAVREV010000011">
    <property type="protein sequence ID" value="MDT0444816.1"/>
    <property type="molecule type" value="Genomic_DNA"/>
</dbReference>
<protein>
    <recommendedName>
        <fullName evidence="5">Integral membrane protein</fullName>
    </recommendedName>
</protein>
<sequence length="210" mass="21715">MQAPELAAAAVRVLTGGAPASAEQRSAVRELVLGRLGGSTLGASALARLHEQRDEGSASIVASVLAEELRADPDFAGLMSKVLRPWPAPPARTATPRGAAAGPPPPFPPPMPPAAAPAQVTPDAAEVWKVWLLGLPQLVLVYIVLAIATRNEAEGALPVVIVLASAGLAAYGVWRGSRLLRRGIRSRLLEAGLVLNVLVLIRLVLGLLGV</sequence>